<feature type="transmembrane region" description="Helical" evidence="6">
    <location>
        <begin position="240"/>
        <end position="258"/>
    </location>
</feature>
<organism evidence="8 9">
    <name type="scientific">Candidatus Rickettsiella viridis</name>
    <dbReference type="NCBI Taxonomy" id="676208"/>
    <lineage>
        <taxon>Bacteria</taxon>
        <taxon>Pseudomonadati</taxon>
        <taxon>Pseudomonadota</taxon>
        <taxon>Gammaproteobacteria</taxon>
        <taxon>Legionellales</taxon>
        <taxon>Coxiellaceae</taxon>
        <taxon>Rickettsiella</taxon>
    </lineage>
</organism>
<dbReference type="InterPro" id="IPR052522">
    <property type="entry name" value="ABC-2_transport_permease"/>
</dbReference>
<evidence type="ECO:0000313" key="8">
    <source>
        <dbReference type="EMBL" id="BBB15479.1"/>
    </source>
</evidence>
<evidence type="ECO:0000256" key="3">
    <source>
        <dbReference type="ARBA" id="ARBA00022692"/>
    </source>
</evidence>
<dbReference type="Pfam" id="PF01061">
    <property type="entry name" value="ABC2_membrane"/>
    <property type="match status" value="1"/>
</dbReference>
<evidence type="ECO:0000256" key="2">
    <source>
        <dbReference type="ARBA" id="ARBA00007783"/>
    </source>
</evidence>
<evidence type="ECO:0000313" key="9">
    <source>
        <dbReference type="Proteomes" id="UP000282483"/>
    </source>
</evidence>
<comment type="subcellular location">
    <subcellularLocation>
        <location evidence="6">Cell inner membrane</location>
        <topology evidence="6">Multi-pass membrane protein</topology>
    </subcellularLocation>
    <subcellularLocation>
        <location evidence="1">Membrane</location>
        <topology evidence="1">Multi-pass membrane protein</topology>
    </subcellularLocation>
</comment>
<keyword evidence="3 6" id="KW-0812">Transmembrane</keyword>
<dbReference type="GO" id="GO:0140359">
    <property type="term" value="F:ABC-type transporter activity"/>
    <property type="evidence" value="ECO:0007669"/>
    <property type="project" value="InterPro"/>
</dbReference>
<keyword evidence="9" id="KW-1185">Reference proteome</keyword>
<sequence>MTNIGDKKIMRAKIYWVAFISLLRKEIKRFLRIWMQTLLPPLITMGLYFLIFGGLIGSRLGTIEGFSYMQYIAPGLIMMSVITAAYTNVVTSFFGMRFQRSIEELIVAPLPNALLLSGFVAGGVARGLLVGLLVTLLALFFTHLQVHSFFVLLAIVPMTTILFSLAGFTNALFAKTFDDVSLVPTFVLTPLTYLGGVFYSIHLLPSFWQYLSLFNPILYIVNAFRFGLLGVSDIPVMQALVVIFFCCVGLFLLNLYLLNRGKGIRT</sequence>
<dbReference type="Proteomes" id="UP000282483">
    <property type="component" value="Chromosome"/>
</dbReference>
<dbReference type="PANTHER" id="PTHR43332">
    <property type="entry name" value="INNER MEMBRANE TRANSPORT PERMEASE YADH-RELATED"/>
    <property type="match status" value="1"/>
</dbReference>
<name>A0A2Z5UV86_9COXI</name>
<comment type="similarity">
    <text evidence="2 6">Belongs to the ABC-2 integral membrane protein family.</text>
</comment>
<keyword evidence="6" id="KW-0813">Transport</keyword>
<dbReference type="PIRSF" id="PIRSF006648">
    <property type="entry name" value="DrrB"/>
    <property type="match status" value="1"/>
</dbReference>
<dbReference type="PROSITE" id="PS51012">
    <property type="entry name" value="ABC_TM2"/>
    <property type="match status" value="1"/>
</dbReference>
<dbReference type="PANTHER" id="PTHR43332:SF2">
    <property type="entry name" value="INNER MEMBRANE TRANSPORT PERMEASE YADH"/>
    <property type="match status" value="1"/>
</dbReference>
<evidence type="ECO:0000256" key="1">
    <source>
        <dbReference type="ARBA" id="ARBA00004141"/>
    </source>
</evidence>
<dbReference type="GO" id="GO:0043190">
    <property type="term" value="C:ATP-binding cassette (ABC) transporter complex"/>
    <property type="evidence" value="ECO:0007669"/>
    <property type="project" value="InterPro"/>
</dbReference>
<feature type="transmembrane region" description="Helical" evidence="6">
    <location>
        <begin position="33"/>
        <end position="56"/>
    </location>
</feature>
<reference evidence="8 9" key="1">
    <citation type="submission" date="2017-03" db="EMBL/GenBank/DDBJ databases">
        <title>The genome sequence of Candidatus Rickettsiella viridis.</title>
        <authorList>
            <person name="Nikoh N."/>
            <person name="Tsuchida T."/>
            <person name="Yamaguchi K."/>
            <person name="Maeda T."/>
            <person name="Shigenobu S."/>
            <person name="Fukatsu T."/>
        </authorList>
    </citation>
    <scope>NUCLEOTIDE SEQUENCE [LARGE SCALE GENOMIC DNA]</scope>
    <source>
        <strain evidence="8 9">Ap-RA04</strain>
    </source>
</reference>
<dbReference type="InterPro" id="IPR013525">
    <property type="entry name" value="ABC2_TM"/>
</dbReference>
<feature type="transmembrane region" description="Helical" evidence="6">
    <location>
        <begin position="180"/>
        <end position="201"/>
    </location>
</feature>
<evidence type="ECO:0000259" key="7">
    <source>
        <dbReference type="PROSITE" id="PS51012"/>
    </source>
</evidence>
<keyword evidence="4 6" id="KW-1133">Transmembrane helix</keyword>
<dbReference type="NCBIfam" id="NF011648">
    <property type="entry name" value="PRK15066.1"/>
    <property type="match status" value="1"/>
</dbReference>
<dbReference type="InterPro" id="IPR000412">
    <property type="entry name" value="ABC_2_transport"/>
</dbReference>
<evidence type="ECO:0000256" key="5">
    <source>
        <dbReference type="ARBA" id="ARBA00023136"/>
    </source>
</evidence>
<feature type="transmembrane region" description="Helical" evidence="6">
    <location>
        <begin position="68"/>
        <end position="94"/>
    </location>
</feature>
<keyword evidence="6" id="KW-1003">Cell membrane</keyword>
<accession>A0A2Z5UV86</accession>
<feature type="transmembrane region" description="Helical" evidence="6">
    <location>
        <begin position="114"/>
        <end position="141"/>
    </location>
</feature>
<dbReference type="PRINTS" id="PR00164">
    <property type="entry name" value="ABC2TRNSPORT"/>
</dbReference>
<dbReference type="AlphaFoldDB" id="A0A2Z5UV86"/>
<protein>
    <recommendedName>
        <fullName evidence="6">Transport permease protein</fullName>
    </recommendedName>
</protein>
<dbReference type="EMBL" id="AP018005">
    <property type="protein sequence ID" value="BBB15479.1"/>
    <property type="molecule type" value="Genomic_DNA"/>
</dbReference>
<keyword evidence="5 6" id="KW-0472">Membrane</keyword>
<dbReference type="KEGG" id="rvi:RVIR1_10070"/>
<feature type="domain" description="ABC transmembrane type-2" evidence="7">
    <location>
        <begin position="32"/>
        <end position="261"/>
    </location>
</feature>
<dbReference type="InterPro" id="IPR047817">
    <property type="entry name" value="ABC2_TM_bact-type"/>
</dbReference>
<proteinExistence type="inferred from homology"/>
<evidence type="ECO:0000256" key="4">
    <source>
        <dbReference type="ARBA" id="ARBA00022989"/>
    </source>
</evidence>
<feature type="transmembrane region" description="Helical" evidence="6">
    <location>
        <begin position="147"/>
        <end position="168"/>
    </location>
</feature>
<gene>
    <name evidence="8" type="ORF">RVIR1_10070</name>
</gene>
<evidence type="ECO:0000256" key="6">
    <source>
        <dbReference type="RuleBase" id="RU361157"/>
    </source>
</evidence>